<evidence type="ECO:0000313" key="2">
    <source>
        <dbReference type="EMBL" id="WED44423.1"/>
    </source>
</evidence>
<feature type="compositionally biased region" description="Polar residues" evidence="1">
    <location>
        <begin position="298"/>
        <end position="307"/>
    </location>
</feature>
<keyword evidence="3" id="KW-1185">Reference proteome</keyword>
<evidence type="ECO:0000313" key="3">
    <source>
        <dbReference type="Proteomes" id="UP001222087"/>
    </source>
</evidence>
<organism evidence="2 3">
    <name type="scientific">Legionella cardiaca</name>
    <dbReference type="NCBI Taxonomy" id="1071983"/>
    <lineage>
        <taxon>Bacteria</taxon>
        <taxon>Pseudomonadati</taxon>
        <taxon>Pseudomonadota</taxon>
        <taxon>Gammaproteobacteria</taxon>
        <taxon>Legionellales</taxon>
        <taxon>Legionellaceae</taxon>
        <taxon>Legionella</taxon>
    </lineage>
</organism>
<accession>A0ABY8AV14</accession>
<name>A0ABY8AV14_9GAMM</name>
<evidence type="ECO:0000256" key="1">
    <source>
        <dbReference type="SAM" id="MobiDB-lite"/>
    </source>
</evidence>
<feature type="region of interest" description="Disordered" evidence="1">
    <location>
        <begin position="270"/>
        <end position="307"/>
    </location>
</feature>
<proteinExistence type="predicted"/>
<dbReference type="RefSeq" id="WP_275090241.1">
    <property type="nucleotide sequence ID" value="NZ_CP119078.1"/>
</dbReference>
<gene>
    <name evidence="2" type="ORF">PXX05_06470</name>
</gene>
<reference evidence="2 3" key="1">
    <citation type="submission" date="2023-02" db="EMBL/GenBank/DDBJ databases">
        <title>Genome Sequence of L. cardiaca H63T.</title>
        <authorList>
            <person name="Lopez A.E."/>
            <person name="Cianciotto N.P."/>
        </authorList>
    </citation>
    <scope>NUCLEOTIDE SEQUENCE [LARGE SCALE GENOMIC DNA]</scope>
    <source>
        <strain evidence="2 3">H63</strain>
    </source>
</reference>
<protein>
    <recommendedName>
        <fullName evidence="4">Substrate of the Dot/Icm secretion system</fullName>
    </recommendedName>
</protein>
<evidence type="ECO:0008006" key="4">
    <source>
        <dbReference type="Google" id="ProtNLM"/>
    </source>
</evidence>
<sequence length="307" mass="35541">MPISEFHTYEEYEKLKDDIRAKICVENVEDILQNSKNELFIRLVNLNIEDIKEIEEFYLIAFKITTALSLIWAKDTAHIQRIPVEIALEKFSTDEMLACMKKAFEKEIGQSYLVKIMEIDKLHLPAKESWAPIHARFEALARILMQNEKIFNLTTIVNNKIAFLEKKEREFNNEDEYDCSDSVKNLIDGIKQSTFQYLADNNGKIFQENLKKVFSAAYLVLEPKGWRKILDKIAQAIITAVTRQETHFSFFNNSIKDNMNKLKNDIKKNVEENDSNEPGTSDLDEPVDNPETGGVDESNLNSLDKHL</sequence>
<dbReference type="Proteomes" id="UP001222087">
    <property type="component" value="Chromosome"/>
</dbReference>
<dbReference type="EMBL" id="CP119078">
    <property type="protein sequence ID" value="WED44423.1"/>
    <property type="molecule type" value="Genomic_DNA"/>
</dbReference>